<reference evidence="2 3" key="1">
    <citation type="journal article" date="2015" name="Genome Announc.">
        <title>Draft Genome Sequence of Norvancomycin-Producing Strain Amycolatopsis orientalis CPCC200066.</title>
        <authorList>
            <person name="Lei X."/>
            <person name="Yuan F."/>
            <person name="Shi Y."/>
            <person name="Li X."/>
            <person name="Wang L."/>
            <person name="Hong B."/>
        </authorList>
    </citation>
    <scope>NUCLEOTIDE SEQUENCE [LARGE SCALE GENOMIC DNA]</scope>
    <source>
        <strain evidence="2 3">B-37</strain>
    </source>
</reference>
<dbReference type="Proteomes" id="UP000093695">
    <property type="component" value="Chromosome"/>
</dbReference>
<dbReference type="InterPro" id="IPR036514">
    <property type="entry name" value="SGNH_hydro_sf"/>
</dbReference>
<proteinExistence type="predicted"/>
<dbReference type="GO" id="GO:0016787">
    <property type="term" value="F:hydrolase activity"/>
    <property type="evidence" value="ECO:0007669"/>
    <property type="project" value="UniProtKB-KW"/>
</dbReference>
<dbReference type="InterPro" id="IPR013830">
    <property type="entry name" value="SGNH_hydro"/>
</dbReference>
<dbReference type="Gene3D" id="3.40.50.1110">
    <property type="entry name" value="SGNH hydrolase"/>
    <property type="match status" value="1"/>
</dbReference>
<organism evidence="2 3">
    <name type="scientific">Amycolatopsis orientalis</name>
    <name type="common">Nocardia orientalis</name>
    <dbReference type="NCBI Taxonomy" id="31958"/>
    <lineage>
        <taxon>Bacteria</taxon>
        <taxon>Bacillati</taxon>
        <taxon>Actinomycetota</taxon>
        <taxon>Actinomycetes</taxon>
        <taxon>Pseudonocardiales</taxon>
        <taxon>Pseudonocardiaceae</taxon>
        <taxon>Amycolatopsis</taxon>
    </lineage>
</organism>
<gene>
    <name evidence="2" type="ORF">SD37_03605</name>
</gene>
<dbReference type="AlphaFoldDB" id="A0A193BRL2"/>
<dbReference type="KEGG" id="aori:SD37_03605"/>
<dbReference type="eggNOG" id="COG2755">
    <property type="taxonomic scope" value="Bacteria"/>
</dbReference>
<dbReference type="PANTHER" id="PTHR43784:SF2">
    <property type="entry name" value="GDSL-LIKE LIPASE_ACYLHYDROLASE, PUTATIVE (AFU_ORTHOLOGUE AFUA_2G00820)-RELATED"/>
    <property type="match status" value="1"/>
</dbReference>
<dbReference type="EMBL" id="CP016174">
    <property type="protein sequence ID" value="ANN14828.1"/>
    <property type="molecule type" value="Genomic_DNA"/>
</dbReference>
<dbReference type="SUPFAM" id="SSF52266">
    <property type="entry name" value="SGNH hydrolase"/>
    <property type="match status" value="1"/>
</dbReference>
<dbReference type="RefSeq" id="WP_044853823.1">
    <property type="nucleotide sequence ID" value="NZ_CP016174.1"/>
</dbReference>
<evidence type="ECO:0000313" key="2">
    <source>
        <dbReference type="EMBL" id="ANN14828.1"/>
    </source>
</evidence>
<dbReference type="PANTHER" id="PTHR43784">
    <property type="entry name" value="GDSL-LIKE LIPASE/ACYLHYDROLASE, PUTATIVE (AFU_ORTHOLOGUE AFUA_2G00820)-RELATED"/>
    <property type="match status" value="1"/>
</dbReference>
<keyword evidence="2" id="KW-0378">Hydrolase</keyword>
<dbReference type="STRING" id="31958.SD37_03605"/>
<accession>A0A193BRL2</accession>
<feature type="domain" description="SGNH hydrolase-type esterase" evidence="1">
    <location>
        <begin position="9"/>
        <end position="181"/>
    </location>
</feature>
<protein>
    <submittedName>
        <fullName evidence="2">SGNH hydrolase</fullName>
    </submittedName>
</protein>
<sequence length="282" mass="31244">MYGFDSYVAIGDSFTEGLNDDLPDGTFRGWADRLAEILAEGRPDFQYANLALRGKMLDEILEEQLPIALEVKPDLVTLCAGGNDIIVPGADVDAVAARLEEGVAKLREAGIPVLMFNGPDTKYLSVMHVLRGKVGIYNAHLWAIAARHGAKMVDMWAMDPLHDRRAWSDDRLHFTPEAHRRIALRAAEVLGVPVADDWREPWPASEEPSTWITSRRSDLEWTKAHLLPWIRRQLKGESMGDGLSPKRPALAPLLPLEQIDPAAVALPADPLLAAREIHHHAS</sequence>
<dbReference type="CDD" id="cd01832">
    <property type="entry name" value="SGNH_hydrolase_like_1"/>
    <property type="match status" value="1"/>
</dbReference>
<dbReference type="Pfam" id="PF13472">
    <property type="entry name" value="Lipase_GDSL_2"/>
    <property type="match status" value="1"/>
</dbReference>
<evidence type="ECO:0000259" key="1">
    <source>
        <dbReference type="Pfam" id="PF13472"/>
    </source>
</evidence>
<name>A0A193BRL2_AMYOR</name>
<dbReference type="InterPro" id="IPR053140">
    <property type="entry name" value="GDSL_Rv0518-like"/>
</dbReference>
<keyword evidence="3" id="KW-1185">Reference proteome</keyword>
<evidence type="ECO:0000313" key="3">
    <source>
        <dbReference type="Proteomes" id="UP000093695"/>
    </source>
</evidence>